<keyword evidence="9" id="KW-0812">Transmembrane</keyword>
<dbReference type="PANTHER" id="PTHR24363:SF0">
    <property type="entry name" value="SERINE_THREONINE KINASE LIKE DOMAIN CONTAINING 1"/>
    <property type="match status" value="1"/>
</dbReference>
<name>A0A1Z4LH70_9CYAN</name>
<feature type="transmembrane region" description="Helical" evidence="9">
    <location>
        <begin position="463"/>
        <end position="485"/>
    </location>
</feature>
<evidence type="ECO:0000256" key="3">
    <source>
        <dbReference type="ARBA" id="ARBA00022679"/>
    </source>
</evidence>
<keyword evidence="6" id="KW-0067">ATP-binding</keyword>
<feature type="transmembrane region" description="Helical" evidence="9">
    <location>
        <begin position="556"/>
        <end position="581"/>
    </location>
</feature>
<evidence type="ECO:0000256" key="8">
    <source>
        <dbReference type="ARBA" id="ARBA00048679"/>
    </source>
</evidence>
<dbReference type="NCBIfam" id="NF045510">
    <property type="entry name" value="4Cys_prefix_kin"/>
    <property type="match status" value="1"/>
</dbReference>
<dbReference type="GO" id="GO:0005524">
    <property type="term" value="F:ATP binding"/>
    <property type="evidence" value="ECO:0007669"/>
    <property type="project" value="UniProtKB-KW"/>
</dbReference>
<evidence type="ECO:0000256" key="9">
    <source>
        <dbReference type="SAM" id="Phobius"/>
    </source>
</evidence>
<dbReference type="EMBL" id="AP018227">
    <property type="protein sequence ID" value="BAY80544.1"/>
    <property type="molecule type" value="Genomic_DNA"/>
</dbReference>
<evidence type="ECO:0000256" key="4">
    <source>
        <dbReference type="ARBA" id="ARBA00022741"/>
    </source>
</evidence>
<dbReference type="SUPFAM" id="SSF56112">
    <property type="entry name" value="Protein kinase-like (PK-like)"/>
    <property type="match status" value="1"/>
</dbReference>
<evidence type="ECO:0000256" key="5">
    <source>
        <dbReference type="ARBA" id="ARBA00022777"/>
    </source>
</evidence>
<dbReference type="PANTHER" id="PTHR24363">
    <property type="entry name" value="SERINE/THREONINE PROTEIN KINASE"/>
    <property type="match status" value="1"/>
</dbReference>
<comment type="catalytic activity">
    <reaction evidence="8">
        <text>L-seryl-[protein] + ATP = O-phospho-L-seryl-[protein] + ADP + H(+)</text>
        <dbReference type="Rhea" id="RHEA:17989"/>
        <dbReference type="Rhea" id="RHEA-COMP:9863"/>
        <dbReference type="Rhea" id="RHEA-COMP:11604"/>
        <dbReference type="ChEBI" id="CHEBI:15378"/>
        <dbReference type="ChEBI" id="CHEBI:29999"/>
        <dbReference type="ChEBI" id="CHEBI:30616"/>
        <dbReference type="ChEBI" id="CHEBI:83421"/>
        <dbReference type="ChEBI" id="CHEBI:456216"/>
        <dbReference type="EC" id="2.7.11.1"/>
    </reaction>
</comment>
<evidence type="ECO:0000259" key="10">
    <source>
        <dbReference type="PROSITE" id="PS50011"/>
    </source>
</evidence>
<evidence type="ECO:0000256" key="7">
    <source>
        <dbReference type="ARBA" id="ARBA00047899"/>
    </source>
</evidence>
<feature type="domain" description="Protein kinase" evidence="10">
    <location>
        <begin position="44"/>
        <end position="324"/>
    </location>
</feature>
<feature type="transmembrane region" description="Helical" evidence="9">
    <location>
        <begin position="384"/>
        <end position="411"/>
    </location>
</feature>
<keyword evidence="9" id="KW-0472">Membrane</keyword>
<feature type="transmembrane region" description="Helical" evidence="9">
    <location>
        <begin position="516"/>
        <end position="536"/>
    </location>
</feature>
<reference evidence="11 12" key="1">
    <citation type="submission" date="2017-06" db="EMBL/GenBank/DDBJ databases">
        <title>Genome sequencing of cyanobaciteial culture collection at National Institute for Environmental Studies (NIES).</title>
        <authorList>
            <person name="Hirose Y."/>
            <person name="Shimura Y."/>
            <person name="Fujisawa T."/>
            <person name="Nakamura Y."/>
            <person name="Kawachi M."/>
        </authorList>
    </citation>
    <scope>NUCLEOTIDE SEQUENCE [LARGE SCALE GENOMIC DNA]</scope>
    <source>
        <strain evidence="11 12">NIES-267</strain>
    </source>
</reference>
<comment type="catalytic activity">
    <reaction evidence="7">
        <text>L-threonyl-[protein] + ATP = O-phospho-L-threonyl-[protein] + ADP + H(+)</text>
        <dbReference type="Rhea" id="RHEA:46608"/>
        <dbReference type="Rhea" id="RHEA-COMP:11060"/>
        <dbReference type="Rhea" id="RHEA-COMP:11605"/>
        <dbReference type="ChEBI" id="CHEBI:15378"/>
        <dbReference type="ChEBI" id="CHEBI:30013"/>
        <dbReference type="ChEBI" id="CHEBI:30616"/>
        <dbReference type="ChEBI" id="CHEBI:61977"/>
        <dbReference type="ChEBI" id="CHEBI:456216"/>
        <dbReference type="EC" id="2.7.11.1"/>
    </reaction>
</comment>
<evidence type="ECO:0000313" key="11">
    <source>
        <dbReference type="EMBL" id="BAY80544.1"/>
    </source>
</evidence>
<feature type="transmembrane region" description="Helical" evidence="9">
    <location>
        <begin position="491"/>
        <end position="509"/>
    </location>
</feature>
<dbReference type="Gene3D" id="1.10.510.10">
    <property type="entry name" value="Transferase(Phosphotransferase) domain 1"/>
    <property type="match status" value="1"/>
</dbReference>
<dbReference type="Pfam" id="PF00069">
    <property type="entry name" value="Pkinase"/>
    <property type="match status" value="1"/>
</dbReference>
<dbReference type="InterPro" id="IPR011009">
    <property type="entry name" value="Kinase-like_dom_sf"/>
</dbReference>
<keyword evidence="9" id="KW-1133">Transmembrane helix</keyword>
<evidence type="ECO:0000256" key="2">
    <source>
        <dbReference type="ARBA" id="ARBA00022527"/>
    </source>
</evidence>
<dbReference type="GO" id="GO:0004674">
    <property type="term" value="F:protein serine/threonine kinase activity"/>
    <property type="evidence" value="ECO:0007669"/>
    <property type="project" value="UniProtKB-KW"/>
</dbReference>
<keyword evidence="5 11" id="KW-0418">Kinase</keyword>
<accession>A0A1Z4LH70</accession>
<dbReference type="Proteomes" id="UP000218418">
    <property type="component" value="Chromosome"/>
</dbReference>
<keyword evidence="4" id="KW-0547">Nucleotide-binding</keyword>
<proteinExistence type="predicted"/>
<dbReference type="InterPro" id="IPR000719">
    <property type="entry name" value="Prot_kinase_dom"/>
</dbReference>
<keyword evidence="2 11" id="KW-0723">Serine/threonine-protein kinase</keyword>
<dbReference type="PROSITE" id="PS50011">
    <property type="entry name" value="PROTEIN_KINASE_DOM"/>
    <property type="match status" value="1"/>
</dbReference>
<dbReference type="InterPro" id="IPR008271">
    <property type="entry name" value="Ser/Thr_kinase_AS"/>
</dbReference>
<keyword evidence="12" id="KW-1185">Reference proteome</keyword>
<protein>
    <recommendedName>
        <fullName evidence="1">non-specific serine/threonine protein kinase</fullName>
        <ecNumber evidence="1">2.7.11.1</ecNumber>
    </recommendedName>
</protein>
<sequence>MSNSQPSLNAIHCINPNCPRPYPQPWGNKFCLACGGKLQLEDRFIPLERLGSGGFARIYTVWDVQTQTEKVLKVLVETSSKALELFEQEAEVLQRLKHRGVPKIEPDGYFFHNLSSSNQDLNLPCLIMEKINGQTLEEVPYLYPQGCPQDLVLGWLQQAVDVLRHLHERMIIHRDIKPSNLMLRNPPPTLKGAQLVVIDFGGAKHFSVATPNRQSSSTRLFSTGYSPPEQVTGRNIGPSADFYALGRTMIELLTGKNPQELEDPLTGRLRWREALKFSANGEGVNPMLVDLLDDMAQEEVRSRPENAVIIQKRLAQIIKTTSYLAARPQKGFFGNIKEYIQKTVWGIKEFFQQFVVGTTQGVSQTTQFTFKIIIGIIRGSFETLWAMILASIGACIGTIAGFFLAFATVFGDRTGEVVSNILIALTSNPQPVLGSEIIVFAVSGLGTAWGITASGGFNQKRRFLIASLMGIIAYSGGWFILQLITPQQGEGWVGLILFAMSLLTLGLGLRSHHIIHAIMTAFGTSILFAGLIKLGLSPEILNSSIPFELSQLWLKIGFFCMLGIFMSFWLGISNYIVVPLLKLLGWR</sequence>
<dbReference type="AlphaFoldDB" id="A0A1Z4LH70"/>
<dbReference type="PROSITE" id="PS00108">
    <property type="entry name" value="PROTEIN_KINASE_ST"/>
    <property type="match status" value="1"/>
</dbReference>
<evidence type="ECO:0000256" key="6">
    <source>
        <dbReference type="ARBA" id="ARBA00022840"/>
    </source>
</evidence>
<evidence type="ECO:0000256" key="1">
    <source>
        <dbReference type="ARBA" id="ARBA00012513"/>
    </source>
</evidence>
<evidence type="ECO:0000313" key="12">
    <source>
        <dbReference type="Proteomes" id="UP000218418"/>
    </source>
</evidence>
<organism evidence="11 12">
    <name type="scientific">Calothrix parasitica NIES-267</name>
    <dbReference type="NCBI Taxonomy" id="1973488"/>
    <lineage>
        <taxon>Bacteria</taxon>
        <taxon>Bacillati</taxon>
        <taxon>Cyanobacteriota</taxon>
        <taxon>Cyanophyceae</taxon>
        <taxon>Nostocales</taxon>
        <taxon>Calotrichaceae</taxon>
        <taxon>Calothrix</taxon>
    </lineage>
</organism>
<keyword evidence="3" id="KW-0808">Transferase</keyword>
<gene>
    <name evidence="11" type="ORF">NIES267_00010</name>
</gene>
<dbReference type="EC" id="2.7.11.1" evidence="1"/>
<dbReference type="CDD" id="cd14014">
    <property type="entry name" value="STKc_PknB_like"/>
    <property type="match status" value="1"/>
</dbReference>
<dbReference type="SMART" id="SM00220">
    <property type="entry name" value="S_TKc"/>
    <property type="match status" value="1"/>
</dbReference>
<dbReference type="OrthoDB" id="9762169at2"/>
<feature type="transmembrane region" description="Helical" evidence="9">
    <location>
        <begin position="431"/>
        <end position="451"/>
    </location>
</feature>